<name>A0A8J6TLV8_9BACT</name>
<dbReference type="Proteomes" id="UP000603434">
    <property type="component" value="Unassembled WGS sequence"/>
</dbReference>
<dbReference type="GO" id="GO:0044781">
    <property type="term" value="P:bacterial-type flagellum organization"/>
    <property type="evidence" value="ECO:0007669"/>
    <property type="project" value="UniProtKB-KW"/>
</dbReference>
<keyword evidence="5" id="KW-0805">Transcription regulation</keyword>
<dbReference type="InterPro" id="IPR007412">
    <property type="entry name" value="FlgM"/>
</dbReference>
<protein>
    <recommendedName>
        <fullName evidence="2">Negative regulator of flagellin synthesis</fullName>
    </recommendedName>
    <alternativeName>
        <fullName evidence="8">Anti-sigma-28 factor</fullName>
    </alternativeName>
</protein>
<keyword evidence="10" id="KW-0282">Flagellum</keyword>
<keyword evidence="10" id="KW-0969">Cilium</keyword>
<evidence type="ECO:0000256" key="7">
    <source>
        <dbReference type="ARBA" id="ARBA00024739"/>
    </source>
</evidence>
<evidence type="ECO:0000256" key="5">
    <source>
        <dbReference type="ARBA" id="ARBA00023015"/>
    </source>
</evidence>
<dbReference type="SUPFAM" id="SSF101498">
    <property type="entry name" value="Anti-sigma factor FlgM"/>
    <property type="match status" value="1"/>
</dbReference>
<organism evidence="10 11">
    <name type="scientific">Candidatus Desulfatibia profunda</name>
    <dbReference type="NCBI Taxonomy" id="2841695"/>
    <lineage>
        <taxon>Bacteria</taxon>
        <taxon>Pseudomonadati</taxon>
        <taxon>Thermodesulfobacteriota</taxon>
        <taxon>Desulfobacteria</taxon>
        <taxon>Desulfobacterales</taxon>
        <taxon>Desulfobacterales incertae sedis</taxon>
        <taxon>Candidatus Desulfatibia</taxon>
    </lineage>
</organism>
<keyword evidence="3" id="KW-0678">Repressor</keyword>
<evidence type="ECO:0000259" key="9">
    <source>
        <dbReference type="Pfam" id="PF04316"/>
    </source>
</evidence>
<dbReference type="InterPro" id="IPR035890">
    <property type="entry name" value="Anti-sigma-28_factor_FlgM_sf"/>
</dbReference>
<evidence type="ECO:0000256" key="6">
    <source>
        <dbReference type="ARBA" id="ARBA00023163"/>
    </source>
</evidence>
<feature type="domain" description="Anti-sigma-28 factor FlgM C-terminal" evidence="9">
    <location>
        <begin position="50"/>
        <end position="102"/>
    </location>
</feature>
<evidence type="ECO:0000313" key="11">
    <source>
        <dbReference type="Proteomes" id="UP000603434"/>
    </source>
</evidence>
<dbReference type="GO" id="GO:0045892">
    <property type="term" value="P:negative regulation of DNA-templated transcription"/>
    <property type="evidence" value="ECO:0007669"/>
    <property type="project" value="InterPro"/>
</dbReference>
<keyword evidence="10" id="KW-0966">Cell projection</keyword>
<evidence type="ECO:0000256" key="2">
    <source>
        <dbReference type="ARBA" id="ARBA00017823"/>
    </source>
</evidence>
<gene>
    <name evidence="10" type="primary">flgM</name>
    <name evidence="10" type="ORF">H8E23_06800</name>
</gene>
<dbReference type="EMBL" id="JACNJH010000120">
    <property type="protein sequence ID" value="MBC8361088.1"/>
    <property type="molecule type" value="Genomic_DNA"/>
</dbReference>
<sequence length="109" mass="12095">MKINDKIINYEISKHLSQSTQKAAEQLETKPPVDDKKLEGVDRSAQDTIVNLSPALKEVQAVKEMIASAPDVRAEKVAELKAEIESGEYQIDHQAVADKMVDSFIDEIS</sequence>
<dbReference type="Pfam" id="PF04316">
    <property type="entry name" value="FlgM"/>
    <property type="match status" value="1"/>
</dbReference>
<evidence type="ECO:0000313" key="10">
    <source>
        <dbReference type="EMBL" id="MBC8361088.1"/>
    </source>
</evidence>
<comment type="function">
    <text evidence="7">Responsible for the coupling of flagellin expression to flagellar assembly by preventing expression of the flagellin genes when a component of the middle class of proteins is defective. It negatively regulates flagellar genes by inhibiting the activity of FliA by directly binding to FliA.</text>
</comment>
<evidence type="ECO:0000256" key="3">
    <source>
        <dbReference type="ARBA" id="ARBA00022491"/>
    </source>
</evidence>
<keyword evidence="6" id="KW-0804">Transcription</keyword>
<evidence type="ECO:0000256" key="1">
    <source>
        <dbReference type="ARBA" id="ARBA00005322"/>
    </source>
</evidence>
<keyword evidence="4" id="KW-1005">Bacterial flagellum biogenesis</keyword>
<dbReference type="NCBIfam" id="TIGR03824">
    <property type="entry name" value="FlgM_jcvi"/>
    <property type="match status" value="1"/>
</dbReference>
<proteinExistence type="inferred from homology"/>
<comment type="similarity">
    <text evidence="1">Belongs to the FlgM family.</text>
</comment>
<dbReference type="InterPro" id="IPR031316">
    <property type="entry name" value="FlgM_C"/>
</dbReference>
<reference evidence="10 11" key="1">
    <citation type="submission" date="2020-08" db="EMBL/GenBank/DDBJ databases">
        <title>Bridging the membrane lipid divide: bacteria of the FCB group superphylum have the potential to synthesize archaeal ether lipids.</title>
        <authorList>
            <person name="Villanueva L."/>
            <person name="Von Meijenfeldt F.A.B."/>
            <person name="Westbye A.B."/>
            <person name="Yadav S."/>
            <person name="Hopmans E.C."/>
            <person name="Dutilh B.E."/>
            <person name="Sinninghe Damste J.S."/>
        </authorList>
    </citation>
    <scope>NUCLEOTIDE SEQUENCE [LARGE SCALE GENOMIC DNA]</scope>
    <source>
        <strain evidence="10">NIOZ-UU30</strain>
    </source>
</reference>
<dbReference type="AlphaFoldDB" id="A0A8J6TLV8"/>
<comment type="caution">
    <text evidence="10">The sequence shown here is derived from an EMBL/GenBank/DDBJ whole genome shotgun (WGS) entry which is preliminary data.</text>
</comment>
<evidence type="ECO:0000256" key="4">
    <source>
        <dbReference type="ARBA" id="ARBA00022795"/>
    </source>
</evidence>
<evidence type="ECO:0000256" key="8">
    <source>
        <dbReference type="ARBA" id="ARBA00030117"/>
    </source>
</evidence>
<accession>A0A8J6TLV8</accession>